<sequence length="55" mass="6001">MTINPINSLSISLSFSVYKRSDEQKLGSELSNATEDPLHLLLIDIIVTLVDDLAG</sequence>
<dbReference type="Proteomes" id="UP001419268">
    <property type="component" value="Unassembled WGS sequence"/>
</dbReference>
<organism evidence="1 2">
    <name type="scientific">Stephania cephalantha</name>
    <dbReference type="NCBI Taxonomy" id="152367"/>
    <lineage>
        <taxon>Eukaryota</taxon>
        <taxon>Viridiplantae</taxon>
        <taxon>Streptophyta</taxon>
        <taxon>Embryophyta</taxon>
        <taxon>Tracheophyta</taxon>
        <taxon>Spermatophyta</taxon>
        <taxon>Magnoliopsida</taxon>
        <taxon>Ranunculales</taxon>
        <taxon>Menispermaceae</taxon>
        <taxon>Menispermoideae</taxon>
        <taxon>Cissampelideae</taxon>
        <taxon>Stephania</taxon>
    </lineage>
</organism>
<comment type="caution">
    <text evidence="1">The sequence shown here is derived from an EMBL/GenBank/DDBJ whole genome shotgun (WGS) entry which is preliminary data.</text>
</comment>
<evidence type="ECO:0000313" key="1">
    <source>
        <dbReference type="EMBL" id="KAK9157443.1"/>
    </source>
</evidence>
<accession>A0AAP0KT55</accession>
<reference evidence="1 2" key="1">
    <citation type="submission" date="2024-01" db="EMBL/GenBank/DDBJ databases">
        <title>Genome assemblies of Stephania.</title>
        <authorList>
            <person name="Yang L."/>
        </authorList>
    </citation>
    <scope>NUCLEOTIDE SEQUENCE [LARGE SCALE GENOMIC DNA]</scope>
    <source>
        <strain evidence="1">JXDWG</strain>
        <tissue evidence="1">Leaf</tissue>
    </source>
</reference>
<keyword evidence="2" id="KW-1185">Reference proteome</keyword>
<proteinExistence type="predicted"/>
<protein>
    <submittedName>
        <fullName evidence="1">Uncharacterized protein</fullName>
    </submittedName>
</protein>
<dbReference type="EMBL" id="JBBNAG010000002">
    <property type="protein sequence ID" value="KAK9157443.1"/>
    <property type="molecule type" value="Genomic_DNA"/>
</dbReference>
<gene>
    <name evidence="1" type="ORF">Scep_004017</name>
</gene>
<evidence type="ECO:0000313" key="2">
    <source>
        <dbReference type="Proteomes" id="UP001419268"/>
    </source>
</evidence>
<name>A0AAP0KT55_9MAGN</name>
<dbReference type="AlphaFoldDB" id="A0AAP0KT55"/>